<dbReference type="EMBL" id="CP000830">
    <property type="protein sequence ID" value="ABV93102.1"/>
    <property type="molecule type" value="Genomic_DNA"/>
</dbReference>
<accession>A8LIY8</accession>
<name>A8LIY8_DINSH</name>
<gene>
    <name evidence="2" type="ordered locus">Dshi_1360</name>
</gene>
<proteinExistence type="predicted"/>
<dbReference type="HOGENOM" id="CLU_785006_0_0_5"/>
<keyword evidence="1" id="KW-0175">Coiled coil</keyword>
<dbReference type="PANTHER" id="PTHR38436">
    <property type="entry name" value="POLYKETIDE CYCLASE SNOAL-LIKE DOMAIN"/>
    <property type="match status" value="1"/>
</dbReference>
<dbReference type="GO" id="GO:0030638">
    <property type="term" value="P:polyketide metabolic process"/>
    <property type="evidence" value="ECO:0007669"/>
    <property type="project" value="InterPro"/>
</dbReference>
<dbReference type="InterPro" id="IPR009959">
    <property type="entry name" value="Cyclase_SnoaL-like"/>
</dbReference>
<dbReference type="InterPro" id="IPR032710">
    <property type="entry name" value="NTF2-like_dom_sf"/>
</dbReference>
<dbReference type="SUPFAM" id="SSF54427">
    <property type="entry name" value="NTF2-like"/>
    <property type="match status" value="2"/>
</dbReference>
<dbReference type="Gene3D" id="3.10.450.50">
    <property type="match status" value="2"/>
</dbReference>
<dbReference type="eggNOG" id="COG3631">
    <property type="taxonomic scope" value="Bacteria"/>
</dbReference>
<dbReference type="Proteomes" id="UP000006833">
    <property type="component" value="Chromosome"/>
</dbReference>
<evidence type="ECO:0008006" key="4">
    <source>
        <dbReference type="Google" id="ProtNLM"/>
    </source>
</evidence>
<keyword evidence="3" id="KW-1185">Reference proteome</keyword>
<evidence type="ECO:0000313" key="2">
    <source>
        <dbReference type="EMBL" id="ABV93102.1"/>
    </source>
</evidence>
<protein>
    <recommendedName>
        <fullName evidence="4">SnoaL-like domain-containing protein</fullName>
    </recommendedName>
</protein>
<dbReference type="RefSeq" id="WP_012178032.1">
    <property type="nucleotide sequence ID" value="NC_009952.1"/>
</dbReference>
<dbReference type="AlphaFoldDB" id="A8LIY8"/>
<sequence>MTDQTTAELQEAKARVRALNAALEGAMAADKAAALADHVAPDWHWRGMHPFHEQTGPDAVARAFWTPLAESFTSLHRREDVFFAGQSTLGATPQVWVCAMGHLTGLFDRDFLDIPATGKLTWLRHAEFHRVSDGRIVETALFVDLLALMHQAGVYPLPPATGAMAIYPGPRTHDGLLTGPHDPAEGAATLALVERMVADLSALNRSGNDRAGIEMLRASWHDDMTWYGPFGIGATHTLPRYQDQHTFPFRLSLGDKTFNGHVARLAEGNYGAFFGWPNLTNTSKGGFLGLPGSGTPADMRVVDIYRRAGDKLAENWVFIDLLHYLKMQGLDVLERNRQLRRISHP</sequence>
<dbReference type="STRING" id="398580.Dshi_1360"/>
<evidence type="ECO:0000256" key="1">
    <source>
        <dbReference type="SAM" id="Coils"/>
    </source>
</evidence>
<reference evidence="3" key="1">
    <citation type="journal article" date="2010" name="ISME J.">
        <title>The complete genome sequence of the algal symbiont Dinoroseobacter shibae: a hitchhiker's guide to life in the sea.</title>
        <authorList>
            <person name="Wagner-Dobler I."/>
            <person name="Ballhausen B."/>
            <person name="Berger M."/>
            <person name="Brinkhoff T."/>
            <person name="Buchholz I."/>
            <person name="Bunk B."/>
            <person name="Cypionka H."/>
            <person name="Daniel R."/>
            <person name="Drepper T."/>
            <person name="Gerdts G."/>
            <person name="Hahnke S."/>
            <person name="Han C."/>
            <person name="Jahn D."/>
            <person name="Kalhoefer D."/>
            <person name="Kiss H."/>
            <person name="Klenk H.P."/>
            <person name="Kyrpides N."/>
            <person name="Liebl W."/>
            <person name="Liesegang H."/>
            <person name="Meincke L."/>
            <person name="Pati A."/>
            <person name="Petersen J."/>
            <person name="Piekarski T."/>
            <person name="Pommerenke C."/>
            <person name="Pradella S."/>
            <person name="Pukall R."/>
            <person name="Rabus R."/>
            <person name="Stackebrandt E."/>
            <person name="Thole S."/>
            <person name="Thompson L."/>
            <person name="Tielen P."/>
            <person name="Tomasch J."/>
            <person name="von Jan M."/>
            <person name="Wanphrut N."/>
            <person name="Wichels A."/>
            <person name="Zech H."/>
            <person name="Simon M."/>
        </authorList>
    </citation>
    <scope>NUCLEOTIDE SEQUENCE [LARGE SCALE GENOMIC DNA]</scope>
    <source>
        <strain evidence="3">DSM 16493 / NCIMB 14021 / DFL 12</strain>
    </source>
</reference>
<dbReference type="KEGG" id="dsh:Dshi_1360"/>
<dbReference type="PANTHER" id="PTHR38436:SF1">
    <property type="entry name" value="ESTER CYCLASE"/>
    <property type="match status" value="1"/>
</dbReference>
<organism evidence="2 3">
    <name type="scientific">Dinoroseobacter shibae (strain DSM 16493 / NCIMB 14021 / DFL 12)</name>
    <dbReference type="NCBI Taxonomy" id="398580"/>
    <lineage>
        <taxon>Bacteria</taxon>
        <taxon>Pseudomonadati</taxon>
        <taxon>Pseudomonadota</taxon>
        <taxon>Alphaproteobacteria</taxon>
        <taxon>Rhodobacterales</taxon>
        <taxon>Roseobacteraceae</taxon>
        <taxon>Dinoroseobacter</taxon>
    </lineage>
</organism>
<dbReference type="Pfam" id="PF07366">
    <property type="entry name" value="SnoaL"/>
    <property type="match status" value="2"/>
</dbReference>
<evidence type="ECO:0000313" key="3">
    <source>
        <dbReference type="Proteomes" id="UP000006833"/>
    </source>
</evidence>
<dbReference type="OrthoDB" id="1948945at2"/>
<feature type="coiled-coil region" evidence="1">
    <location>
        <begin position="2"/>
        <end position="29"/>
    </location>
</feature>